<dbReference type="InterPro" id="IPR011527">
    <property type="entry name" value="ABC1_TM_dom"/>
</dbReference>
<dbReference type="InterPro" id="IPR036640">
    <property type="entry name" value="ABC1_TM_sf"/>
</dbReference>
<dbReference type="SUPFAM" id="SSF90123">
    <property type="entry name" value="ABC transporter transmembrane region"/>
    <property type="match status" value="2"/>
</dbReference>
<dbReference type="Gene3D" id="3.40.50.300">
    <property type="entry name" value="P-loop containing nucleotide triphosphate hydrolases"/>
    <property type="match status" value="2"/>
</dbReference>
<keyword evidence="7 10" id="KW-1133">Transmembrane helix</keyword>
<protein>
    <submittedName>
        <fullName evidence="13">(Subtelomeric) ABC-transporter protein family member, putative</fullName>
    </submittedName>
</protein>
<sequence length="1709" mass="198230">MGKPQEKSLLSDEKYKYEKEEKTEDCNFWESEINHVKKCSKVEGKDVSYYGTKNIFGFLFFHWITKWIRILSKKYLEPYKLHPLPISDQILYWQPIFSKHVSDSLIELEMEEFERNQLGKNKKKQKPKKLIIFRAILFTFWKRILLATIGMISMNILSMSIAILLSKLIKLMISEVFNYGPIFGLILVIIVLELSKGICIDHVTFYIQRLIVMVDYSLGITIFHHGLCLRRNYSNNDSSKYTCNNVLHSCSPDSSCSKNPMLCSARRHKNLDTTPKMYSYKFVDCYYVTLIFDNLTDIVNFLTNFIYGIILIHVQMKIKIFKVSIISVSLVIFMIFVEIFNSFLLKFYYALRDHRISKSYEIITNFKIIRTLVMEDIAENMITDVRNDELVFITYRFFLSLVNKVLYIIIVSCALMIIINDFVEQLKNTTDLKEIDSSSIITLLFILLKIIDPMFMLPLTLRMLILVINSYNRIEFFIRTCSPNYYQSDKFLVDPNLKNKLLSNRTIYLKQRQLSYSNFKIPEQKRDSLSDDSVIKFENASFSWVFSREDLTNDNNEVHLKNVNFQLKRGEIAIITGTQGCGKSNFIKSVLGEMTLVNGSMAVKPLSKSMPIFYASQDVWLKRGTIRSNIIFGHRFDEEIYNSVIKAVELETDISSWQEEDLRTILDGGFELSGGQRVRVELARAVYAYMIYSKMTKEQSKILSFLMCLDSVFLGLDPFVGGNIFNNLFNSKNGLLRKPDLSVVLTATKRLLETCLSTSNPNNFGDVKIYMIFNRKLILKSNLRTFILKFNTNGSGGGTDGTTQNLTRESKEEWEMEDNNDNDENVMESGMMELYKNCKSVDFQRVPRRTVVRDQYDDKSGYGSHKFDSKITIKSIVLKPLLMYISSTGYTFFAFLFFLISFTILDNVRYVFASKLSNFVNDHLKNLENFVDDKEKCDSVHSLIKEYSTKSLTLISYVSIFVIIASVSVVVSMTIVSLKASLNIHEYSLDSALYKPSAKIKIKRYISDVFTFLSCDTLYIDLTIGYYLFESFIIVVETVIHMIMLVYLLPTSVLFVLVAMVFIIKFPVFSFLKGLSNIRFAYMASTNRLNCVLNDTISGSIVYRSYRKETELVTEFVEHADYNARSRFMERAVFTWTSIMCRCIFSVMIFLIILTPITISKFVEYEIKIGYYGLAFSLSLNVTNRFSKLLRLFTKLQLYLCSVIRFANFIPEDEKLEFKPPKNIYVEGITINNVSSKNGNNPSENQKSSKINALEVSDFFDSVPDTRNTSDEQNFVNYNTNTITFTNVDNELFESKDPNRIKLKYLSRRRKEFYSLRNKMSFRSLFFKPKINIYDISDYMDPIHKFIRLEDVFVLSKSHDSLSHKVKPNDKLDNELEQVKTDESTCVNDLEMIEISNTVDNIDNFQKSELKKRFLLFNINSSAQRSDIIGIIGRTGAGKTTLLSLLVNFPHVRKGSVLLDGVDVDHLPRDIMRLIIGVLPQLPFVFKGWTIRRFLDPRRLFSDDEINEALDNCGLLEFVNKLSDCPLDLVIFPDYYHKDIPKYLKKVYYPNLFTCRRSSIFGTRFRLSKTINESVDFDMVLSNTQMRTLMFSRLMLYRNFYRMIVIDEPPSDNCSDDQMTPISGVTPRSSISFEPLQETTNQIGIPIYKLLSQYFKHCTSFIAAHDVNALKSCTKLWILNNGKLVMTCDKEQMLQDESLSKMIQESMEN</sequence>
<dbReference type="GO" id="GO:0016020">
    <property type="term" value="C:membrane"/>
    <property type="evidence" value="ECO:0007669"/>
    <property type="project" value="UniProtKB-SubCell"/>
</dbReference>
<dbReference type="InterPro" id="IPR003439">
    <property type="entry name" value="ABC_transporter-like_ATP-bd"/>
</dbReference>
<dbReference type="PROSITE" id="PS00211">
    <property type="entry name" value="ABC_TRANSPORTER_1"/>
    <property type="match status" value="1"/>
</dbReference>
<dbReference type="VEuPathDB" id="PiroplasmaDB:TA10030"/>
<dbReference type="KEGG" id="tan:TA10030"/>
<dbReference type="GO" id="GO:0140359">
    <property type="term" value="F:ABC-type transporter activity"/>
    <property type="evidence" value="ECO:0007669"/>
    <property type="project" value="InterPro"/>
</dbReference>
<dbReference type="InterPro" id="IPR050173">
    <property type="entry name" value="ABC_transporter_C-like"/>
</dbReference>
<dbReference type="GO" id="GO:0016887">
    <property type="term" value="F:ATP hydrolysis activity"/>
    <property type="evidence" value="ECO:0007669"/>
    <property type="project" value="InterPro"/>
</dbReference>
<evidence type="ECO:0000313" key="14">
    <source>
        <dbReference type="Proteomes" id="UP000001950"/>
    </source>
</evidence>
<evidence type="ECO:0000256" key="8">
    <source>
        <dbReference type="ARBA" id="ARBA00023136"/>
    </source>
</evidence>
<dbReference type="PROSITE" id="PS50893">
    <property type="entry name" value="ABC_TRANSPORTER_2"/>
    <property type="match status" value="2"/>
</dbReference>
<dbReference type="Pfam" id="PF00005">
    <property type="entry name" value="ABC_tran"/>
    <property type="match status" value="2"/>
</dbReference>
<dbReference type="GO" id="GO:0005524">
    <property type="term" value="F:ATP binding"/>
    <property type="evidence" value="ECO:0007669"/>
    <property type="project" value="UniProtKB-KW"/>
</dbReference>
<dbReference type="Gene3D" id="1.20.1560.10">
    <property type="entry name" value="ABC transporter type 1, transmembrane domain"/>
    <property type="match status" value="2"/>
</dbReference>
<evidence type="ECO:0000256" key="9">
    <source>
        <dbReference type="SAM" id="MobiDB-lite"/>
    </source>
</evidence>
<feature type="transmembrane region" description="Helical" evidence="10">
    <location>
        <begin position="881"/>
        <end position="905"/>
    </location>
</feature>
<feature type="region of interest" description="Disordered" evidence="9">
    <location>
        <begin position="798"/>
        <end position="822"/>
    </location>
</feature>
<comment type="similarity">
    <text evidence="2">Belongs to the ABC transporter superfamily. ABCC family. Conjugate transporter (TC 3.A.1.208) subfamily.</text>
</comment>
<proteinExistence type="inferred from homology"/>
<keyword evidence="6" id="KW-0067">ATP-binding</keyword>
<keyword evidence="4 10" id="KW-0812">Transmembrane</keyword>
<feature type="transmembrane region" description="Helical" evidence="10">
    <location>
        <begin position="206"/>
        <end position="227"/>
    </location>
</feature>
<evidence type="ECO:0000259" key="12">
    <source>
        <dbReference type="PROSITE" id="PS50929"/>
    </source>
</evidence>
<dbReference type="InterPro" id="IPR017871">
    <property type="entry name" value="ABC_transporter-like_CS"/>
</dbReference>
<evidence type="ECO:0000256" key="5">
    <source>
        <dbReference type="ARBA" id="ARBA00022741"/>
    </source>
</evidence>
<feature type="domain" description="ABC transporter" evidence="11">
    <location>
        <begin position="1400"/>
        <end position="1706"/>
    </location>
</feature>
<feature type="transmembrane region" description="Helical" evidence="10">
    <location>
        <begin position="1133"/>
        <end position="1157"/>
    </location>
</feature>
<dbReference type="Proteomes" id="UP000001950">
    <property type="component" value="Chromosome 4"/>
</dbReference>
<dbReference type="EMBL" id="CR940353">
    <property type="protein sequence ID" value="CAI76913.1"/>
    <property type="molecule type" value="Genomic_DNA"/>
</dbReference>
<dbReference type="OrthoDB" id="4865934at2759"/>
<organism evidence="13 14">
    <name type="scientific">Theileria annulata</name>
    <dbReference type="NCBI Taxonomy" id="5874"/>
    <lineage>
        <taxon>Eukaryota</taxon>
        <taxon>Sar</taxon>
        <taxon>Alveolata</taxon>
        <taxon>Apicomplexa</taxon>
        <taxon>Aconoidasida</taxon>
        <taxon>Piroplasmida</taxon>
        <taxon>Theileriidae</taxon>
        <taxon>Theileria</taxon>
    </lineage>
</organism>
<keyword evidence="14" id="KW-1185">Reference proteome</keyword>
<feature type="transmembrane region" description="Helical" evidence="10">
    <location>
        <begin position="443"/>
        <end position="468"/>
    </location>
</feature>
<name>Q4U8E0_THEAN</name>
<reference evidence="13 14" key="1">
    <citation type="journal article" date="2005" name="Science">
        <title>Genome of the host-cell transforming parasite Theileria annulata compared with T. parva.</title>
        <authorList>
            <person name="Pain A."/>
            <person name="Renauld H."/>
            <person name="Berriman M."/>
            <person name="Murphy L."/>
            <person name="Yeats C.A."/>
            <person name="Weir W."/>
            <person name="Kerhornou A."/>
            <person name="Aslett M."/>
            <person name="Bishop R."/>
            <person name="Bouchier C."/>
            <person name="Cochet M."/>
            <person name="Coulson R.M.R."/>
            <person name="Cronin A."/>
            <person name="de Villiers E.P."/>
            <person name="Fraser A."/>
            <person name="Fosker N."/>
            <person name="Gardner M."/>
            <person name="Goble A."/>
            <person name="Griffiths-Jones S."/>
            <person name="Harris D.E."/>
            <person name="Katzer F."/>
            <person name="Larke N."/>
            <person name="Lord A."/>
            <person name="Maser P."/>
            <person name="McKellar S."/>
            <person name="Mooney P."/>
            <person name="Morton F."/>
            <person name="Nene V."/>
            <person name="O'Neil S."/>
            <person name="Price C."/>
            <person name="Quail M.A."/>
            <person name="Rabbinowitsch E."/>
            <person name="Rawlings N.D."/>
            <person name="Rutter S."/>
            <person name="Saunders D."/>
            <person name="Seeger K."/>
            <person name="Shah T."/>
            <person name="Squares R."/>
            <person name="Squares S."/>
            <person name="Tivey A."/>
            <person name="Walker A.R."/>
            <person name="Woodward J."/>
            <person name="Dobbelaere D.A.E."/>
            <person name="Langsley G."/>
            <person name="Rajandream M.A."/>
            <person name="McKeever D."/>
            <person name="Shiels B."/>
            <person name="Tait A."/>
            <person name="Barrell B.G."/>
            <person name="Hall N."/>
        </authorList>
    </citation>
    <scope>NUCLEOTIDE SEQUENCE [LARGE SCALE GENOMIC DNA]</scope>
    <source>
        <strain evidence="14">Ankara</strain>
    </source>
</reference>
<dbReference type="InterPro" id="IPR027417">
    <property type="entry name" value="P-loop_NTPase"/>
</dbReference>
<dbReference type="GeneID" id="3863325"/>
<dbReference type="PANTHER" id="PTHR24223:SF456">
    <property type="entry name" value="MULTIDRUG RESISTANCE-ASSOCIATED PROTEIN LETHAL(2)03659"/>
    <property type="match status" value="1"/>
</dbReference>
<accession>Q4U8E0</accession>
<feature type="domain" description="ABC transmembrane type-1" evidence="12">
    <location>
        <begin position="893"/>
        <end position="1198"/>
    </location>
</feature>
<feature type="transmembrane region" description="Helical" evidence="10">
    <location>
        <begin position="144"/>
        <end position="164"/>
    </location>
</feature>
<evidence type="ECO:0000256" key="3">
    <source>
        <dbReference type="ARBA" id="ARBA00022448"/>
    </source>
</evidence>
<evidence type="ECO:0000256" key="10">
    <source>
        <dbReference type="SAM" id="Phobius"/>
    </source>
</evidence>
<evidence type="ECO:0000259" key="11">
    <source>
        <dbReference type="PROSITE" id="PS50893"/>
    </source>
</evidence>
<feature type="transmembrane region" description="Helical" evidence="10">
    <location>
        <begin position="405"/>
        <end position="423"/>
    </location>
</feature>
<keyword evidence="8 10" id="KW-0472">Membrane</keyword>
<dbReference type="InterPro" id="IPR003593">
    <property type="entry name" value="AAA+_ATPase"/>
</dbReference>
<dbReference type="eggNOG" id="KOG0054">
    <property type="taxonomic scope" value="Eukaryota"/>
</dbReference>
<feature type="transmembrane region" description="Helical" evidence="10">
    <location>
        <begin position="954"/>
        <end position="978"/>
    </location>
</feature>
<keyword evidence="3" id="KW-0813">Transport</keyword>
<dbReference type="STRING" id="5874.Q4U8E0"/>
<evidence type="ECO:0000256" key="4">
    <source>
        <dbReference type="ARBA" id="ARBA00022692"/>
    </source>
</evidence>
<dbReference type="PROSITE" id="PS50929">
    <property type="entry name" value="ABC_TM1F"/>
    <property type="match status" value="1"/>
</dbReference>
<evidence type="ECO:0000256" key="2">
    <source>
        <dbReference type="ARBA" id="ARBA00009726"/>
    </source>
</evidence>
<dbReference type="RefSeq" id="XP_953538.1">
    <property type="nucleotide sequence ID" value="XM_948445.1"/>
</dbReference>
<evidence type="ECO:0000313" key="13">
    <source>
        <dbReference type="EMBL" id="CAI76913.1"/>
    </source>
</evidence>
<feature type="transmembrane region" description="Helical" evidence="10">
    <location>
        <begin position="176"/>
        <end position="194"/>
    </location>
</feature>
<dbReference type="SUPFAM" id="SSF52540">
    <property type="entry name" value="P-loop containing nucleoside triphosphate hydrolases"/>
    <property type="match status" value="2"/>
</dbReference>
<dbReference type="PANTHER" id="PTHR24223">
    <property type="entry name" value="ATP-BINDING CASSETTE SUB-FAMILY C"/>
    <property type="match status" value="1"/>
</dbReference>
<keyword evidence="5" id="KW-0547">Nucleotide-binding</keyword>
<dbReference type="FunCoup" id="Q4U8E0">
    <property type="interactions" value="2"/>
</dbReference>
<gene>
    <name evidence="13" type="ORF">TA10030</name>
</gene>
<evidence type="ECO:0000256" key="1">
    <source>
        <dbReference type="ARBA" id="ARBA00004141"/>
    </source>
</evidence>
<feature type="transmembrane region" description="Helical" evidence="10">
    <location>
        <begin position="325"/>
        <end position="349"/>
    </location>
</feature>
<dbReference type="OMA" id="FWESEIN"/>
<dbReference type="InParanoid" id="Q4U8E0"/>
<feature type="transmembrane region" description="Helical" evidence="10">
    <location>
        <begin position="1041"/>
        <end position="1064"/>
    </location>
</feature>
<feature type="domain" description="ABC transporter" evidence="11">
    <location>
        <begin position="535"/>
        <end position="772"/>
    </location>
</feature>
<evidence type="ECO:0000256" key="6">
    <source>
        <dbReference type="ARBA" id="ARBA00022840"/>
    </source>
</evidence>
<comment type="subcellular location">
    <subcellularLocation>
        <location evidence="1">Membrane</location>
        <topology evidence="1">Multi-pass membrane protein</topology>
    </subcellularLocation>
</comment>
<dbReference type="SMART" id="SM00382">
    <property type="entry name" value="AAA"/>
    <property type="match status" value="2"/>
</dbReference>
<evidence type="ECO:0000256" key="7">
    <source>
        <dbReference type="ARBA" id="ARBA00022989"/>
    </source>
</evidence>